<evidence type="ECO:0000256" key="10">
    <source>
        <dbReference type="ARBA" id="ARBA00033442"/>
    </source>
</evidence>
<dbReference type="SMART" id="SM01065">
    <property type="entry name" value="CBM_2"/>
    <property type="match status" value="1"/>
</dbReference>
<evidence type="ECO:0000259" key="14">
    <source>
        <dbReference type="PROSITE" id="PS51166"/>
    </source>
</evidence>
<feature type="region of interest" description="Disordered" evidence="12">
    <location>
        <begin position="508"/>
        <end position="533"/>
    </location>
</feature>
<evidence type="ECO:0000256" key="4">
    <source>
        <dbReference type="ARBA" id="ARBA00022729"/>
    </source>
</evidence>
<keyword evidence="7" id="KW-0119">Carbohydrate metabolism</keyword>
<keyword evidence="8" id="KW-0326">Glycosidase</keyword>
<protein>
    <recommendedName>
        <fullName evidence="3">glucan 1,4-alpha-glucosidase</fullName>
        <ecNumber evidence="3">3.2.1.3</ecNumber>
    </recommendedName>
    <alternativeName>
        <fullName evidence="11">1,4-alpha-D-glucan glucohydrolase</fullName>
    </alternativeName>
    <alternativeName>
        <fullName evidence="10">Glucan 1,4-alpha-glucosidase</fullName>
    </alternativeName>
</protein>
<dbReference type="Proteomes" id="UP001408356">
    <property type="component" value="Unassembled WGS sequence"/>
</dbReference>
<keyword evidence="9" id="KW-0624">Polysaccharide degradation</keyword>
<dbReference type="PANTHER" id="PTHR31616:SF12">
    <property type="entry name" value="GLUCOAMYLASE"/>
    <property type="match status" value="1"/>
</dbReference>
<feature type="compositionally biased region" description="Low complexity" evidence="12">
    <location>
        <begin position="521"/>
        <end position="533"/>
    </location>
</feature>
<comment type="caution">
    <text evidence="15">The sequence shown here is derived from an EMBL/GenBank/DDBJ whole genome shotgun (WGS) entry which is preliminary data.</text>
</comment>
<feature type="signal peptide" evidence="13">
    <location>
        <begin position="1"/>
        <end position="20"/>
    </location>
</feature>
<comment type="catalytic activity">
    <reaction evidence="1">
        <text>Hydrolysis of terminal (1-&gt;4)-linked alpha-D-glucose residues successively from non-reducing ends of the chains with release of beta-D-glucose.</text>
        <dbReference type="EC" id="3.2.1.3"/>
    </reaction>
</comment>
<dbReference type="InterPro" id="IPR000165">
    <property type="entry name" value="Glucoamylase"/>
</dbReference>
<evidence type="ECO:0000256" key="9">
    <source>
        <dbReference type="ARBA" id="ARBA00023326"/>
    </source>
</evidence>
<dbReference type="InterPro" id="IPR029226">
    <property type="entry name" value="Ecp2-like"/>
</dbReference>
<evidence type="ECO:0000256" key="8">
    <source>
        <dbReference type="ARBA" id="ARBA00023295"/>
    </source>
</evidence>
<reference evidence="15 16" key="1">
    <citation type="journal article" date="2024" name="J. Plant Pathol.">
        <title>Sequence and assembly of the genome of Seiridium unicorne, isolate CBS 538.82, causal agent of cypress canker disease.</title>
        <authorList>
            <person name="Scali E."/>
            <person name="Rocca G.D."/>
            <person name="Danti R."/>
            <person name="Garbelotto M."/>
            <person name="Barberini S."/>
            <person name="Baroncelli R."/>
            <person name="Emiliani G."/>
        </authorList>
    </citation>
    <scope>NUCLEOTIDE SEQUENCE [LARGE SCALE GENOMIC DNA]</scope>
    <source>
        <strain evidence="15 16">BM-138-508</strain>
    </source>
</reference>
<dbReference type="EMBL" id="JARVKF010000035">
    <property type="protein sequence ID" value="KAK9424667.1"/>
    <property type="molecule type" value="Genomic_DNA"/>
</dbReference>
<dbReference type="InterPro" id="IPR011613">
    <property type="entry name" value="GH15-like"/>
</dbReference>
<evidence type="ECO:0000256" key="11">
    <source>
        <dbReference type="ARBA" id="ARBA00033473"/>
    </source>
</evidence>
<evidence type="ECO:0000256" key="7">
    <source>
        <dbReference type="ARBA" id="ARBA00023277"/>
    </source>
</evidence>
<dbReference type="SUPFAM" id="SSF49452">
    <property type="entry name" value="Starch-binding domain-like"/>
    <property type="match status" value="1"/>
</dbReference>
<organism evidence="15 16">
    <name type="scientific">Seiridium unicorne</name>
    <dbReference type="NCBI Taxonomy" id="138068"/>
    <lineage>
        <taxon>Eukaryota</taxon>
        <taxon>Fungi</taxon>
        <taxon>Dikarya</taxon>
        <taxon>Ascomycota</taxon>
        <taxon>Pezizomycotina</taxon>
        <taxon>Sordariomycetes</taxon>
        <taxon>Xylariomycetidae</taxon>
        <taxon>Amphisphaeriales</taxon>
        <taxon>Sporocadaceae</taxon>
        <taxon>Seiridium</taxon>
    </lineage>
</organism>
<evidence type="ECO:0000256" key="2">
    <source>
        <dbReference type="ARBA" id="ARBA00006188"/>
    </source>
</evidence>
<dbReference type="EC" id="3.2.1.3" evidence="3"/>
<sequence>MHALSSLLLLGGYAAQAVFGRPDPEASRFRREFGLLKRDVDSFVATEEPIAYAQILCNVGPNGCHASGVGSGLVLASPSQSDPDYYYHWTRDAALTFKALIDRFIENYDADLQTEITNYITGQAQLQTVSNPSGSLSDGTGLGEPKFNTDFSAYTGAWGRPQRDGPALRATALITYGKWLVDNGYTSTATSVVWPVIRNDLYYVAQYWNQTGFDLWEEVQGSSFFTIAAQHRALVEGSNFAALVGDSCSYCDAIAPQILCFQQSFWTSGGYINSNINVNNGRTGKDANSVLASIAGFDPTLGCDANSFQPCSDRALSNHKNFVDSFRSIYGINSGKAAGTAAACGRYAEDTYYNGNPWYLNTLAAAEQLYDALYVWEQQGSITVTSTSLSFFQDFSSSVTAGTYASGSSTYTTLYNAVLTYAEGFVNNVATYAASNGSLSEQYDRSTGTPLSARDLTWSYAAFLTAAARRAGTIPGSWASSNKLATSLPSSCYATSVQGTYSAATPATFPAGQTPGGGSGSTTVPTTTTTKTSTTATSTTACATATTIAVTFNVLKTTTYGDTVKVVGSVAALGSWAPASAIALSASSYTSSNPLWKGTVNLAAGQTITYKYIVVSSSGTVTWESDPNRSLTISASCAGTQISGFLPFSSTSIIFSQALIDYRTSYIIRRPQQTPISAMKMTLYLILIALAGQISALRPLLHSKQDPVTSCVPLSASPLSGIIPPSAHLCDPGSEILVHNDTASAFFRKSTDAPGDRILAKFTAHSKLSGCPSCLSRGFCGPISTISGAHDDSVPPRDECDSIRRWLQNHNNQGYWRVPMDRLHSIPWVPLIAAGSCTVVVGDDHSDGERDAVVVGTKDVSRVMETAIWDHDTNGIVGVSGWWEYCSSTAYRSDTLMKWSTSFRVMVKSQVP</sequence>
<dbReference type="Gene3D" id="2.60.40.10">
    <property type="entry name" value="Immunoglobulins"/>
    <property type="match status" value="1"/>
</dbReference>
<feature type="chain" id="PRO_5045044942" description="glucan 1,4-alpha-glucosidase" evidence="13">
    <location>
        <begin position="21"/>
        <end position="912"/>
    </location>
</feature>
<dbReference type="InterPro" id="IPR012341">
    <property type="entry name" value="6hp_glycosidase-like_sf"/>
</dbReference>
<evidence type="ECO:0000256" key="5">
    <source>
        <dbReference type="ARBA" id="ARBA00022801"/>
    </source>
</evidence>
<dbReference type="PROSITE" id="PS00820">
    <property type="entry name" value="GLUCOAMYLASE"/>
    <property type="match status" value="1"/>
</dbReference>
<evidence type="ECO:0000256" key="13">
    <source>
        <dbReference type="SAM" id="SignalP"/>
    </source>
</evidence>
<dbReference type="InterPro" id="IPR013783">
    <property type="entry name" value="Ig-like_fold"/>
</dbReference>
<keyword evidence="5" id="KW-0378">Hydrolase</keyword>
<keyword evidence="16" id="KW-1185">Reference proteome</keyword>
<evidence type="ECO:0000256" key="6">
    <source>
        <dbReference type="ARBA" id="ARBA00023180"/>
    </source>
</evidence>
<dbReference type="Pfam" id="PF14856">
    <property type="entry name" value="Hce2"/>
    <property type="match status" value="1"/>
</dbReference>
<name>A0ABR2VCL8_9PEZI</name>
<dbReference type="InterPro" id="IPR008928">
    <property type="entry name" value="6-hairpin_glycosidase_sf"/>
</dbReference>
<keyword evidence="6" id="KW-0325">Glycoprotein</keyword>
<feature type="domain" description="CBM20" evidence="14">
    <location>
        <begin position="542"/>
        <end position="650"/>
    </location>
</feature>
<dbReference type="SUPFAM" id="SSF48208">
    <property type="entry name" value="Six-hairpin glycosidases"/>
    <property type="match status" value="1"/>
</dbReference>
<dbReference type="PROSITE" id="PS51166">
    <property type="entry name" value="CBM20"/>
    <property type="match status" value="1"/>
</dbReference>
<proteinExistence type="inferred from homology"/>
<evidence type="ECO:0000313" key="16">
    <source>
        <dbReference type="Proteomes" id="UP001408356"/>
    </source>
</evidence>
<dbReference type="InterPro" id="IPR013784">
    <property type="entry name" value="Carb-bd-like_fold"/>
</dbReference>
<dbReference type="Pfam" id="PF00686">
    <property type="entry name" value="CBM_20"/>
    <property type="match status" value="1"/>
</dbReference>
<evidence type="ECO:0000256" key="1">
    <source>
        <dbReference type="ARBA" id="ARBA00001863"/>
    </source>
</evidence>
<dbReference type="Gene3D" id="1.50.10.10">
    <property type="match status" value="1"/>
</dbReference>
<dbReference type="InterPro" id="IPR002044">
    <property type="entry name" value="CBM20"/>
</dbReference>
<evidence type="ECO:0000256" key="3">
    <source>
        <dbReference type="ARBA" id="ARBA00012593"/>
    </source>
</evidence>
<dbReference type="PANTHER" id="PTHR31616">
    <property type="entry name" value="TREHALASE"/>
    <property type="match status" value="1"/>
</dbReference>
<evidence type="ECO:0000313" key="15">
    <source>
        <dbReference type="EMBL" id="KAK9424667.1"/>
    </source>
</evidence>
<comment type="similarity">
    <text evidence="2">Belongs to the glycosyl hydrolase 15 family.</text>
</comment>
<evidence type="ECO:0000256" key="12">
    <source>
        <dbReference type="SAM" id="MobiDB-lite"/>
    </source>
</evidence>
<dbReference type="Pfam" id="PF00723">
    <property type="entry name" value="Glyco_hydro_15"/>
    <property type="match status" value="1"/>
</dbReference>
<keyword evidence="4 13" id="KW-0732">Signal</keyword>
<gene>
    <name evidence="15" type="ORF">SUNI508_03543</name>
</gene>
<accession>A0ABR2VCL8</accession>
<dbReference type="InterPro" id="IPR046966">
    <property type="entry name" value="Glucoamylase_active_site"/>
</dbReference>
<dbReference type="PRINTS" id="PR00736">
    <property type="entry name" value="GLHYDRLASE15"/>
</dbReference>